<sequence length="154" mass="16939">MRRPTNGCITAFAIRGIKALVKTVLTPRCYHGGQSKEHRGVHREAFPTSLEGSLSKHRHLGDRSTTHLRQNPVAKPTKMLLAKRNSNVLTKPAIGDTTFFSAHYKTVSKPSRTPGPSGRLLELPSMSDIAISPMAKIYVRAVDCHCALIINDLD</sequence>
<keyword evidence="2" id="KW-1185">Reference proteome</keyword>
<accession>A0ABR4ATQ7</accession>
<organism evidence="1 2">
    <name type="scientific">Stereocaulon virgatum</name>
    <dbReference type="NCBI Taxonomy" id="373712"/>
    <lineage>
        <taxon>Eukaryota</taxon>
        <taxon>Fungi</taxon>
        <taxon>Dikarya</taxon>
        <taxon>Ascomycota</taxon>
        <taxon>Pezizomycotina</taxon>
        <taxon>Lecanoromycetes</taxon>
        <taxon>OSLEUM clade</taxon>
        <taxon>Lecanoromycetidae</taxon>
        <taxon>Lecanorales</taxon>
        <taxon>Lecanorineae</taxon>
        <taxon>Stereocaulaceae</taxon>
        <taxon>Stereocaulon</taxon>
    </lineage>
</organism>
<comment type="caution">
    <text evidence="1">The sequence shown here is derived from an EMBL/GenBank/DDBJ whole genome shotgun (WGS) entry which is preliminary data.</text>
</comment>
<dbReference type="Proteomes" id="UP001590950">
    <property type="component" value="Unassembled WGS sequence"/>
</dbReference>
<dbReference type="EMBL" id="JBEFKJ010000001">
    <property type="protein sequence ID" value="KAL2048121.1"/>
    <property type="molecule type" value="Genomic_DNA"/>
</dbReference>
<evidence type="ECO:0000313" key="1">
    <source>
        <dbReference type="EMBL" id="KAL2048121.1"/>
    </source>
</evidence>
<reference evidence="1 2" key="1">
    <citation type="submission" date="2024-09" db="EMBL/GenBank/DDBJ databases">
        <title>Rethinking Asexuality: The Enigmatic Case of Functional Sexual Genes in Lepraria (Stereocaulaceae).</title>
        <authorList>
            <person name="Doellman M."/>
            <person name="Sun Y."/>
            <person name="Barcenas-Pena A."/>
            <person name="Lumbsch H.T."/>
            <person name="Grewe F."/>
        </authorList>
    </citation>
    <scope>NUCLEOTIDE SEQUENCE [LARGE SCALE GENOMIC DNA]</scope>
    <source>
        <strain evidence="1 2">Mercado 3170</strain>
    </source>
</reference>
<proteinExistence type="predicted"/>
<protein>
    <submittedName>
        <fullName evidence="1">Uncharacterized protein</fullName>
    </submittedName>
</protein>
<name>A0ABR4ATQ7_9LECA</name>
<evidence type="ECO:0000313" key="2">
    <source>
        <dbReference type="Proteomes" id="UP001590950"/>
    </source>
</evidence>
<gene>
    <name evidence="1" type="ORF">N7G274_000032</name>
</gene>